<evidence type="ECO:0000256" key="5">
    <source>
        <dbReference type="ARBA" id="ARBA00022989"/>
    </source>
</evidence>
<dbReference type="InterPro" id="IPR000109">
    <property type="entry name" value="POT_fam"/>
</dbReference>
<keyword evidence="5 7" id="KW-1133">Transmembrane helix</keyword>
<reference evidence="9" key="1">
    <citation type="submission" date="2016-11" db="UniProtKB">
        <authorList>
            <consortium name="WormBaseParasite"/>
        </authorList>
    </citation>
    <scope>IDENTIFICATION</scope>
</reference>
<feature type="transmembrane region" description="Helical" evidence="7">
    <location>
        <begin position="82"/>
        <end position="100"/>
    </location>
</feature>
<dbReference type="Pfam" id="PF00854">
    <property type="entry name" value="PTR2"/>
    <property type="match status" value="1"/>
</dbReference>
<evidence type="ECO:0000313" key="9">
    <source>
        <dbReference type="WBParaSite" id="Hba_00723"/>
    </source>
</evidence>
<keyword evidence="8" id="KW-1185">Reference proteome</keyword>
<comment type="subcellular location">
    <subcellularLocation>
        <location evidence="1">Membrane</location>
        <topology evidence="1">Multi-pass membrane protein</topology>
    </subcellularLocation>
</comment>
<evidence type="ECO:0000256" key="1">
    <source>
        <dbReference type="ARBA" id="ARBA00004141"/>
    </source>
</evidence>
<proteinExistence type="inferred from homology"/>
<evidence type="ECO:0000256" key="4">
    <source>
        <dbReference type="ARBA" id="ARBA00022856"/>
    </source>
</evidence>
<feature type="transmembrane region" description="Helical" evidence="7">
    <location>
        <begin position="112"/>
        <end position="134"/>
    </location>
</feature>
<organism evidence="8 9">
    <name type="scientific">Heterorhabditis bacteriophora</name>
    <name type="common">Entomopathogenic nematode worm</name>
    <dbReference type="NCBI Taxonomy" id="37862"/>
    <lineage>
        <taxon>Eukaryota</taxon>
        <taxon>Metazoa</taxon>
        <taxon>Ecdysozoa</taxon>
        <taxon>Nematoda</taxon>
        <taxon>Chromadorea</taxon>
        <taxon>Rhabditida</taxon>
        <taxon>Rhabditina</taxon>
        <taxon>Rhabditomorpha</taxon>
        <taxon>Strongyloidea</taxon>
        <taxon>Heterorhabditidae</taxon>
        <taxon>Heterorhabditis</taxon>
    </lineage>
</organism>
<sequence length="173" mass="19490">MVLVKSWDGISQPELRPIMDNFETRLRSNIMNIHTIVPDNHVHILWQIPQYVVITAAEILFSITGLEFAYSEASPELKSVVQAIWLFTVAIGDLIIILIAEANLFQNLATEMFVFAGAMVVVIGIFILLSVFYYEYADFNSDPLEYDLTDNQSSSCQSTLAMDDAESFISIKL</sequence>
<dbReference type="GO" id="GO:0022857">
    <property type="term" value="F:transmembrane transporter activity"/>
    <property type="evidence" value="ECO:0007669"/>
    <property type="project" value="InterPro"/>
</dbReference>
<keyword evidence="6 7" id="KW-0472">Membrane</keyword>
<dbReference type="PANTHER" id="PTHR11654">
    <property type="entry name" value="OLIGOPEPTIDE TRANSPORTER-RELATED"/>
    <property type="match status" value="1"/>
</dbReference>
<keyword evidence="4" id="KW-0813">Transport</keyword>
<evidence type="ECO:0000256" key="3">
    <source>
        <dbReference type="ARBA" id="ARBA00022692"/>
    </source>
</evidence>
<dbReference type="WBParaSite" id="Hba_00723">
    <property type="protein sequence ID" value="Hba_00723"/>
    <property type="gene ID" value="Hba_00723"/>
</dbReference>
<dbReference type="Proteomes" id="UP000095283">
    <property type="component" value="Unplaced"/>
</dbReference>
<protein>
    <submittedName>
        <fullName evidence="9">Neur_chan_memb domain-containing protein</fullName>
    </submittedName>
</protein>
<keyword evidence="4" id="KW-0653">Protein transport</keyword>
<evidence type="ECO:0000313" key="8">
    <source>
        <dbReference type="Proteomes" id="UP000095283"/>
    </source>
</evidence>
<evidence type="ECO:0000256" key="2">
    <source>
        <dbReference type="ARBA" id="ARBA00005982"/>
    </source>
</evidence>
<evidence type="ECO:0000256" key="6">
    <source>
        <dbReference type="ARBA" id="ARBA00023136"/>
    </source>
</evidence>
<accession>A0A1I7W7V7</accession>
<keyword evidence="3 7" id="KW-0812">Transmembrane</keyword>
<comment type="similarity">
    <text evidence="2">Belongs to the major facilitator superfamily. Proton-dependent oligopeptide transporter (POT/PTR) (TC 2.A.17) family.</text>
</comment>
<dbReference type="GO" id="GO:0015833">
    <property type="term" value="P:peptide transport"/>
    <property type="evidence" value="ECO:0007669"/>
    <property type="project" value="UniProtKB-KW"/>
</dbReference>
<dbReference type="AlphaFoldDB" id="A0A1I7W7V7"/>
<dbReference type="InterPro" id="IPR036259">
    <property type="entry name" value="MFS_trans_sf"/>
</dbReference>
<evidence type="ECO:0000256" key="7">
    <source>
        <dbReference type="SAM" id="Phobius"/>
    </source>
</evidence>
<name>A0A1I7W7V7_HETBA</name>
<keyword evidence="4" id="KW-0571">Peptide transport</keyword>
<dbReference type="Gene3D" id="1.20.1250.20">
    <property type="entry name" value="MFS general substrate transporter like domains"/>
    <property type="match status" value="1"/>
</dbReference>
<dbReference type="GO" id="GO:0016020">
    <property type="term" value="C:membrane"/>
    <property type="evidence" value="ECO:0007669"/>
    <property type="project" value="UniProtKB-SubCell"/>
</dbReference>